<feature type="region of interest" description="Disordered" evidence="2">
    <location>
        <begin position="216"/>
        <end position="316"/>
    </location>
</feature>
<feature type="compositionally biased region" description="Basic residues" evidence="2">
    <location>
        <begin position="237"/>
        <end position="247"/>
    </location>
</feature>
<gene>
    <name evidence="3" type="ORF">Celaphus_00017180</name>
</gene>
<feature type="compositionally biased region" description="Polar residues" evidence="2">
    <location>
        <begin position="373"/>
        <end position="383"/>
    </location>
</feature>
<proteinExistence type="inferred from homology"/>
<feature type="region of interest" description="Disordered" evidence="2">
    <location>
        <begin position="138"/>
        <end position="158"/>
    </location>
</feature>
<feature type="compositionally biased region" description="Polar residues" evidence="2">
    <location>
        <begin position="139"/>
        <end position="157"/>
    </location>
</feature>
<feature type="compositionally biased region" description="Polar residues" evidence="2">
    <location>
        <begin position="27"/>
        <end position="36"/>
    </location>
</feature>
<feature type="compositionally biased region" description="Low complexity" evidence="2">
    <location>
        <begin position="222"/>
        <end position="232"/>
    </location>
</feature>
<reference evidence="3 4" key="1">
    <citation type="journal article" date="2018" name="Mol. Genet. Genomics">
        <title>The red deer Cervus elaphus genome CerEla1.0: sequencing, annotating, genes, and chromosomes.</title>
        <authorList>
            <person name="Bana N.A."/>
            <person name="Nyiri A."/>
            <person name="Nagy J."/>
            <person name="Frank K."/>
            <person name="Nagy T."/>
            <person name="Steger V."/>
            <person name="Schiller M."/>
            <person name="Lakatos P."/>
            <person name="Sugar L."/>
            <person name="Horn P."/>
            <person name="Barta E."/>
            <person name="Orosz L."/>
        </authorList>
    </citation>
    <scope>NUCLEOTIDE SEQUENCE [LARGE SCALE GENOMIC DNA]</scope>
    <source>
        <strain evidence="3">Hungarian</strain>
    </source>
</reference>
<dbReference type="PANTHER" id="PTHR21859:SF56">
    <property type="entry name" value="SPATA31 DOMAIN-CONTAINING PROTEIN"/>
    <property type="match status" value="1"/>
</dbReference>
<dbReference type="AlphaFoldDB" id="A0A212CMK9"/>
<dbReference type="PANTHER" id="PTHR21859">
    <property type="entry name" value="ACROSOME-SPECIFIC PROTEIN"/>
    <property type="match status" value="1"/>
</dbReference>
<protein>
    <submittedName>
        <fullName evidence="3">Uncharacterized protein</fullName>
    </submittedName>
</protein>
<evidence type="ECO:0000256" key="1">
    <source>
        <dbReference type="ARBA" id="ARBA00035009"/>
    </source>
</evidence>
<comment type="caution">
    <text evidence="3">The sequence shown here is derived from an EMBL/GenBank/DDBJ whole genome shotgun (WGS) entry which is preliminary data.</text>
</comment>
<organism evidence="3 4">
    <name type="scientific">Cervus elaphus hippelaphus</name>
    <name type="common">European red deer</name>
    <dbReference type="NCBI Taxonomy" id="46360"/>
    <lineage>
        <taxon>Eukaryota</taxon>
        <taxon>Metazoa</taxon>
        <taxon>Chordata</taxon>
        <taxon>Craniata</taxon>
        <taxon>Vertebrata</taxon>
        <taxon>Euteleostomi</taxon>
        <taxon>Mammalia</taxon>
        <taxon>Eutheria</taxon>
        <taxon>Laurasiatheria</taxon>
        <taxon>Artiodactyla</taxon>
        <taxon>Ruminantia</taxon>
        <taxon>Pecora</taxon>
        <taxon>Cervidae</taxon>
        <taxon>Cervinae</taxon>
        <taxon>Cervus</taxon>
    </lineage>
</organism>
<evidence type="ECO:0000256" key="2">
    <source>
        <dbReference type="SAM" id="MobiDB-lite"/>
    </source>
</evidence>
<comment type="similarity">
    <text evidence="1">Belongs to the SPATA31 family.</text>
</comment>
<dbReference type="OrthoDB" id="9616581at2759"/>
<sequence>MQAAPTLERPCPAPYHVTEGTRGALRGTSTGNTQKPSEAPLTGQEDKPPPQAPTYSFVSRIWHSESVVEAENGSLEPSPHPAMARNEPQEESGDQAAPETCSSVTVMDLNDCSQSVEAGTFEPSLLIKSQIINIDTRRSWSPRSHKNPSSNTKSVATNPEDVDFDEQFHKPKFQGFIDWQKQAKARPLACSFKTVPLGGFSKTESLCCSETLSDSRTCDVMSSGESSQGQQEALRRQPQHKSQHRKFISTDARETNRSPKLGHHKKGFVVQRFYQAGRMSHPGQKKESAEQKTGTSPAKSKPAADTAQRQGTVKRSLIADSKAAEAQDLMTSVGQILQEKMELHHVSLVQSRTAGPIRSSLLLPRLSLKSRAKQSNETNSPPSASYPHRHPTKAPTVSYKEEVNQSQEQHMDLPTQGARSPSGQSLPARIESDKCPMPSPPQPKALSSSEIHLFWSIRTSLSQHSW</sequence>
<evidence type="ECO:0000313" key="3">
    <source>
        <dbReference type="EMBL" id="OWK07104.1"/>
    </source>
</evidence>
<dbReference type="Proteomes" id="UP000242450">
    <property type="component" value="Chromosome 16"/>
</dbReference>
<dbReference type="EMBL" id="MKHE01000016">
    <property type="protein sequence ID" value="OWK07104.1"/>
    <property type="molecule type" value="Genomic_DNA"/>
</dbReference>
<feature type="region of interest" description="Disordered" evidence="2">
    <location>
        <begin position="1"/>
        <end position="55"/>
    </location>
</feature>
<feature type="region of interest" description="Disordered" evidence="2">
    <location>
        <begin position="68"/>
        <end position="100"/>
    </location>
</feature>
<evidence type="ECO:0000313" key="4">
    <source>
        <dbReference type="Proteomes" id="UP000242450"/>
    </source>
</evidence>
<name>A0A212CMK9_CEREH</name>
<keyword evidence="4" id="KW-1185">Reference proteome</keyword>
<accession>A0A212CMK9</accession>
<feature type="region of interest" description="Disordered" evidence="2">
    <location>
        <begin position="370"/>
        <end position="447"/>
    </location>
</feature>